<dbReference type="GO" id="GO:0005681">
    <property type="term" value="C:spliceosomal complex"/>
    <property type="evidence" value="ECO:0007669"/>
    <property type="project" value="InterPro"/>
</dbReference>
<accession>A0A565BNB8</accession>
<dbReference type="PANTHER" id="PTHR12794:SF0">
    <property type="entry name" value="GEM-ASSOCIATED PROTEIN 2"/>
    <property type="match status" value="1"/>
</dbReference>
<dbReference type="OrthoDB" id="428895at2759"/>
<organism evidence="7 8">
    <name type="scientific">Arabis nemorensis</name>
    <dbReference type="NCBI Taxonomy" id="586526"/>
    <lineage>
        <taxon>Eukaryota</taxon>
        <taxon>Viridiplantae</taxon>
        <taxon>Streptophyta</taxon>
        <taxon>Embryophyta</taxon>
        <taxon>Tracheophyta</taxon>
        <taxon>Spermatophyta</taxon>
        <taxon>Magnoliopsida</taxon>
        <taxon>eudicotyledons</taxon>
        <taxon>Gunneridae</taxon>
        <taxon>Pentapetalae</taxon>
        <taxon>rosids</taxon>
        <taxon>malvids</taxon>
        <taxon>Brassicales</taxon>
        <taxon>Brassicaceae</taxon>
        <taxon>Arabideae</taxon>
        <taxon>Arabis</taxon>
    </lineage>
</organism>
<evidence type="ECO:0000256" key="1">
    <source>
        <dbReference type="ARBA" id="ARBA00004496"/>
    </source>
</evidence>
<evidence type="ECO:0000256" key="5">
    <source>
        <dbReference type="ARBA" id="ARBA00025758"/>
    </source>
</evidence>
<dbReference type="Gene3D" id="1.20.58.1070">
    <property type="match status" value="1"/>
</dbReference>
<dbReference type="GO" id="GO:0032797">
    <property type="term" value="C:SMN complex"/>
    <property type="evidence" value="ECO:0007669"/>
    <property type="project" value="TreeGrafter"/>
</dbReference>
<evidence type="ECO:0000256" key="4">
    <source>
        <dbReference type="ARBA" id="ARBA00023187"/>
    </source>
</evidence>
<evidence type="ECO:0000256" key="3">
    <source>
        <dbReference type="ARBA" id="ARBA00022664"/>
    </source>
</evidence>
<evidence type="ECO:0000256" key="2">
    <source>
        <dbReference type="ARBA" id="ARBA00022490"/>
    </source>
</evidence>
<dbReference type="GO" id="GO:0000245">
    <property type="term" value="P:spliceosomal complex assembly"/>
    <property type="evidence" value="ECO:0007669"/>
    <property type="project" value="InterPro"/>
</dbReference>
<sequence length="248" mass="28091">MDDLTLEEEEEYTEDNDDYNSILRPAFAVDGEPDFDSGPPEDGLEYLRRVRWEAKQIPNVRVAKIDGSKYIKKEQSVYMPQIPEIPKCPEHLLPIKEWEDLLLSDFLDLRLALSENANMCEDEIMSSQSTEDVLMEIFNKRLQAVTDESLGELVSDIQGMDSVTRVSKLKKRISLVENESGLESSDFKWVVALCASVDTPLDADTSASLRALLRKCASLRASEVEDEQVIIMANMLITIAGRYFGQME</sequence>
<dbReference type="PIRSF" id="PIRSF038038">
    <property type="entry name" value="SMN_Gemin2"/>
    <property type="match status" value="1"/>
</dbReference>
<keyword evidence="8" id="KW-1185">Reference proteome</keyword>
<dbReference type="EMBL" id="CABITT030000004">
    <property type="protein sequence ID" value="VVB03127.1"/>
    <property type="molecule type" value="Genomic_DNA"/>
</dbReference>
<comment type="caution">
    <text evidence="7">The sequence shown here is derived from an EMBL/GenBank/DDBJ whole genome shotgun (WGS) entry which is preliminary data.</text>
</comment>
<evidence type="ECO:0000313" key="7">
    <source>
        <dbReference type="EMBL" id="VVB03127.1"/>
    </source>
</evidence>
<keyword evidence="4" id="KW-0508">mRNA splicing</keyword>
<reference evidence="7" key="1">
    <citation type="submission" date="2019-07" db="EMBL/GenBank/DDBJ databases">
        <authorList>
            <person name="Dittberner H."/>
        </authorList>
    </citation>
    <scope>NUCLEOTIDE SEQUENCE [LARGE SCALE GENOMIC DNA]</scope>
</reference>
<name>A0A565BNB8_9BRAS</name>
<keyword evidence="3" id="KW-0507">mRNA processing</keyword>
<dbReference type="GO" id="GO:0000387">
    <property type="term" value="P:spliceosomal snRNP assembly"/>
    <property type="evidence" value="ECO:0007669"/>
    <property type="project" value="InterPro"/>
</dbReference>
<evidence type="ECO:0000313" key="8">
    <source>
        <dbReference type="Proteomes" id="UP000489600"/>
    </source>
</evidence>
<keyword evidence="2" id="KW-0963">Cytoplasm</keyword>
<dbReference type="Proteomes" id="UP000489600">
    <property type="component" value="Unassembled WGS sequence"/>
</dbReference>
<comment type="subcellular location">
    <subcellularLocation>
        <location evidence="1">Cytoplasm</location>
    </subcellularLocation>
</comment>
<dbReference type="InterPro" id="IPR017364">
    <property type="entry name" value="GEMIN2"/>
</dbReference>
<dbReference type="Pfam" id="PF04938">
    <property type="entry name" value="SIP1"/>
    <property type="match status" value="1"/>
</dbReference>
<comment type="similarity">
    <text evidence="5">Belongs to the gemin-2 family.</text>
</comment>
<dbReference type="InterPro" id="IPR035426">
    <property type="entry name" value="Gemin2/Brr1"/>
</dbReference>
<evidence type="ECO:0000256" key="6">
    <source>
        <dbReference type="ARBA" id="ARBA00047179"/>
    </source>
</evidence>
<gene>
    <name evidence="7" type="ORF">ANE_LOCUS13571</name>
</gene>
<protein>
    <recommendedName>
        <fullName evidence="6">Gem-associated protein 2</fullName>
    </recommendedName>
</protein>
<dbReference type="AlphaFoldDB" id="A0A565BNB8"/>
<dbReference type="PANTHER" id="PTHR12794">
    <property type="entry name" value="GEMIN2"/>
    <property type="match status" value="1"/>
</dbReference>
<proteinExistence type="inferred from homology"/>